<dbReference type="EMBL" id="FVZE01000009">
    <property type="protein sequence ID" value="SLK09231.1"/>
    <property type="molecule type" value="Genomic_DNA"/>
</dbReference>
<keyword evidence="2" id="KW-1185">Reference proteome</keyword>
<accession>A0A1U6IMI1</accession>
<evidence type="ECO:0000313" key="1">
    <source>
        <dbReference type="EMBL" id="SLK09231.1"/>
    </source>
</evidence>
<dbReference type="STRING" id="428990.SAMN06295987_109110"/>
<sequence length="66" mass="7306">MRPTRPATLATKRRIDNALQLMRQARKLLREAGCAKASLKINSAISSAEGARRHCDRRPIHEGAAI</sequence>
<evidence type="ECO:0000313" key="2">
    <source>
        <dbReference type="Proteomes" id="UP000190989"/>
    </source>
</evidence>
<proteinExistence type="predicted"/>
<dbReference type="RefSeq" id="WP_054947605.1">
    <property type="nucleotide sequence ID" value="NZ_FVZE01000009.1"/>
</dbReference>
<dbReference type="AlphaFoldDB" id="A0A1U6IMI1"/>
<gene>
    <name evidence="1" type="ORF">SAMN06295987_109110</name>
</gene>
<reference evidence="2" key="1">
    <citation type="submission" date="2017-02" db="EMBL/GenBank/DDBJ databases">
        <authorList>
            <person name="Varghese N."/>
            <person name="Submissions S."/>
        </authorList>
    </citation>
    <scope>NUCLEOTIDE SEQUENCE [LARGE SCALE GENOMIC DNA]</scope>
    <source>
        <strain evidence="2">SM117</strain>
    </source>
</reference>
<name>A0A1U6IMI1_9SPHN</name>
<protein>
    <submittedName>
        <fullName evidence="1">Uncharacterized protein</fullName>
    </submittedName>
</protein>
<organism evidence="1 2">
    <name type="scientific">Novosphingobium mathurense</name>
    <dbReference type="NCBI Taxonomy" id="428990"/>
    <lineage>
        <taxon>Bacteria</taxon>
        <taxon>Pseudomonadati</taxon>
        <taxon>Pseudomonadota</taxon>
        <taxon>Alphaproteobacteria</taxon>
        <taxon>Sphingomonadales</taxon>
        <taxon>Sphingomonadaceae</taxon>
        <taxon>Novosphingobium</taxon>
    </lineage>
</organism>
<dbReference type="Proteomes" id="UP000190989">
    <property type="component" value="Unassembled WGS sequence"/>
</dbReference>